<accession>A0A1F8EZK1</accession>
<name>A0A1F8EZK1_9BACT</name>
<comment type="caution">
    <text evidence="1">The sequence shown here is derived from an EMBL/GenBank/DDBJ whole genome shotgun (WGS) entry which is preliminary data.</text>
</comment>
<dbReference type="AlphaFoldDB" id="A0A1F8EZK1"/>
<sequence length="72" mass="8819">MLEDNDELIIYSKEDPNQIVWSGKIELIRHPLFTESAREMWIHTDQKGVDREIWARWFFEKYPAKLIKFRPL</sequence>
<evidence type="ECO:0000313" key="2">
    <source>
        <dbReference type="Proteomes" id="UP000178023"/>
    </source>
</evidence>
<evidence type="ECO:0000313" key="1">
    <source>
        <dbReference type="EMBL" id="OGN05888.1"/>
    </source>
</evidence>
<organism evidence="1 2">
    <name type="scientific">Candidatus Yanofskybacteria bacterium RIFCSPHIGHO2_01_FULL_45_42</name>
    <dbReference type="NCBI Taxonomy" id="1802671"/>
    <lineage>
        <taxon>Bacteria</taxon>
        <taxon>Candidatus Yanofskyibacteriota</taxon>
    </lineage>
</organism>
<dbReference type="EMBL" id="MGJL01000045">
    <property type="protein sequence ID" value="OGN05888.1"/>
    <property type="molecule type" value="Genomic_DNA"/>
</dbReference>
<proteinExistence type="predicted"/>
<dbReference type="Proteomes" id="UP000178023">
    <property type="component" value="Unassembled WGS sequence"/>
</dbReference>
<protein>
    <submittedName>
        <fullName evidence="1">Uncharacterized protein</fullName>
    </submittedName>
</protein>
<reference evidence="1 2" key="1">
    <citation type="journal article" date="2016" name="Nat. Commun.">
        <title>Thousands of microbial genomes shed light on interconnected biogeochemical processes in an aquifer system.</title>
        <authorList>
            <person name="Anantharaman K."/>
            <person name="Brown C.T."/>
            <person name="Hug L.A."/>
            <person name="Sharon I."/>
            <person name="Castelle C.J."/>
            <person name="Probst A.J."/>
            <person name="Thomas B.C."/>
            <person name="Singh A."/>
            <person name="Wilkins M.J."/>
            <person name="Karaoz U."/>
            <person name="Brodie E.L."/>
            <person name="Williams K.H."/>
            <person name="Hubbard S.S."/>
            <person name="Banfield J.F."/>
        </authorList>
    </citation>
    <scope>NUCLEOTIDE SEQUENCE [LARGE SCALE GENOMIC DNA]</scope>
</reference>
<gene>
    <name evidence="1" type="ORF">A2750_02430</name>
</gene>